<proteinExistence type="predicted"/>
<gene>
    <name evidence="1" type="ORF">SAMN04488561_2578</name>
</gene>
<dbReference type="Pfam" id="PF13707">
    <property type="entry name" value="RloB"/>
    <property type="match status" value="1"/>
</dbReference>
<dbReference type="Proteomes" id="UP000181980">
    <property type="component" value="Unassembled WGS sequence"/>
</dbReference>
<organism evidence="1 2">
    <name type="scientific">Jiangella alba</name>
    <dbReference type="NCBI Taxonomy" id="561176"/>
    <lineage>
        <taxon>Bacteria</taxon>
        <taxon>Bacillati</taxon>
        <taxon>Actinomycetota</taxon>
        <taxon>Actinomycetes</taxon>
        <taxon>Jiangellales</taxon>
        <taxon>Jiangellaceae</taxon>
        <taxon>Jiangella</taxon>
    </lineage>
</organism>
<protein>
    <submittedName>
        <fullName evidence="1">RloB-like protein</fullName>
    </submittedName>
</protein>
<accession>A0A1H5LFL7</accession>
<name>A0A1H5LFL7_9ACTN</name>
<dbReference type="EMBL" id="FNUC01000003">
    <property type="protein sequence ID" value="SEE75826.1"/>
    <property type="molecule type" value="Genomic_DNA"/>
</dbReference>
<dbReference type="InterPro" id="IPR025591">
    <property type="entry name" value="RloB"/>
</dbReference>
<evidence type="ECO:0000313" key="2">
    <source>
        <dbReference type="Proteomes" id="UP000181980"/>
    </source>
</evidence>
<dbReference type="RefSeq" id="WP_083289230.1">
    <property type="nucleotide sequence ID" value="NZ_FNUC01000003.1"/>
</dbReference>
<dbReference type="AlphaFoldDB" id="A0A1H5LFL7"/>
<evidence type="ECO:0000313" key="1">
    <source>
        <dbReference type="EMBL" id="SEE75826.1"/>
    </source>
</evidence>
<dbReference type="OrthoDB" id="9796523at2"/>
<dbReference type="STRING" id="561176.SAMN04488561_2578"/>
<keyword evidence="2" id="KW-1185">Reference proteome</keyword>
<reference evidence="2" key="1">
    <citation type="submission" date="2016-10" db="EMBL/GenBank/DDBJ databases">
        <authorList>
            <person name="Varghese N."/>
            <person name="Submissions S."/>
        </authorList>
    </citation>
    <scope>NUCLEOTIDE SEQUENCE [LARGE SCALE GENOMIC DNA]</scope>
    <source>
        <strain evidence="2">DSM 45237</strain>
    </source>
</reference>
<sequence length="169" mass="18925">MLCCGKRTEPEYFKGLVGHVRKPSVAVKVRTGSSDPSGLVGQAKVFLDSDNFDQVWCVVDVDEFDIVRAVAAVRSEPRIRLAVSNTCFELWLLLHFQDHTAFLTTCDKAAKLLRHHVPGYEKSVVFRRYSPGLSDAIERARKLGGTDDEHPNPSTGVWRLVERIKNEGS</sequence>